<reference evidence="5 6" key="1">
    <citation type="submission" date="2020-06" db="EMBL/GenBank/DDBJ databases">
        <title>Actinokineospora xiongansis sp. nov., isolated from soil of Baiyangdian.</title>
        <authorList>
            <person name="Zhang X."/>
        </authorList>
    </citation>
    <scope>NUCLEOTIDE SEQUENCE [LARGE SCALE GENOMIC DNA]</scope>
    <source>
        <strain evidence="5 6">HBU206404</strain>
    </source>
</reference>
<evidence type="ECO:0000256" key="4">
    <source>
        <dbReference type="SAM" id="SignalP"/>
    </source>
</evidence>
<comment type="caution">
    <text evidence="5">The sequence shown here is derived from an EMBL/GenBank/DDBJ whole genome shotgun (WGS) entry which is preliminary data.</text>
</comment>
<keyword evidence="3" id="KW-1003">Cell membrane</keyword>
<organism evidence="5 6">
    <name type="scientific">Actinokineospora xionganensis</name>
    <dbReference type="NCBI Taxonomy" id="2684470"/>
    <lineage>
        <taxon>Bacteria</taxon>
        <taxon>Bacillati</taxon>
        <taxon>Actinomycetota</taxon>
        <taxon>Actinomycetes</taxon>
        <taxon>Pseudonocardiales</taxon>
        <taxon>Pseudonocardiaceae</taxon>
        <taxon>Actinokineospora</taxon>
    </lineage>
</organism>
<dbReference type="PROSITE" id="PS51257">
    <property type="entry name" value="PROKAR_LIPOPROTEIN"/>
    <property type="match status" value="1"/>
</dbReference>
<dbReference type="SUPFAM" id="SSF89392">
    <property type="entry name" value="Prokaryotic lipoproteins and lipoprotein localization factors"/>
    <property type="match status" value="1"/>
</dbReference>
<dbReference type="RefSeq" id="WP_187223574.1">
    <property type="nucleotide sequence ID" value="NZ_JABVED010000016.1"/>
</dbReference>
<dbReference type="CDD" id="cd16334">
    <property type="entry name" value="LppX-like"/>
    <property type="match status" value="1"/>
</dbReference>
<keyword evidence="4" id="KW-0732">Signal</keyword>
<keyword evidence="6" id="KW-1185">Reference proteome</keyword>
<dbReference type="InterPro" id="IPR009830">
    <property type="entry name" value="LppX/LprAFG"/>
</dbReference>
<dbReference type="InterPro" id="IPR029046">
    <property type="entry name" value="LolA/LolB/LppX"/>
</dbReference>
<comment type="subcellular location">
    <subcellularLocation>
        <location evidence="1">Cell envelope</location>
    </subcellularLocation>
</comment>
<protein>
    <submittedName>
        <fullName evidence="5">LppX_LprAFG lipoprotein</fullName>
    </submittedName>
</protein>
<evidence type="ECO:0000256" key="1">
    <source>
        <dbReference type="ARBA" id="ARBA00004196"/>
    </source>
</evidence>
<evidence type="ECO:0000256" key="2">
    <source>
        <dbReference type="ARBA" id="ARBA00009194"/>
    </source>
</evidence>
<name>A0ABR7LCQ0_9PSEU</name>
<keyword evidence="3" id="KW-0472">Membrane</keyword>
<accession>A0ABR7LCQ0</accession>
<sequence length="235" mass="24078">MVTRRIFLGALALTAALAAGCTSDTDAPGGASLPDGATLMKDAAAATRDVRSAHFTLKVNGTVAAIPVQNAEGDLTREGGPSGAAKGTVKLTLMGQLIEGEFVLVDDSLYIKGPTGGFQKYPAALTSNLYDPSAILNPDKGIANVLAQIKDPKTEAKEDVDGVSTYRVKGRGAQDVVSAIVPGVTSDVDVTFWLREDSKLPVKASVKLPASDGGEATVDLTLSDVGKPVTITAPA</sequence>
<dbReference type="Proteomes" id="UP000734823">
    <property type="component" value="Unassembled WGS sequence"/>
</dbReference>
<proteinExistence type="inferred from homology"/>
<dbReference type="EMBL" id="JABVED010000016">
    <property type="protein sequence ID" value="MBC6450491.1"/>
    <property type="molecule type" value="Genomic_DNA"/>
</dbReference>
<evidence type="ECO:0000256" key="3">
    <source>
        <dbReference type="ARBA" id="ARBA00022475"/>
    </source>
</evidence>
<feature type="signal peptide" evidence="4">
    <location>
        <begin position="1"/>
        <end position="18"/>
    </location>
</feature>
<evidence type="ECO:0000313" key="5">
    <source>
        <dbReference type="EMBL" id="MBC6450491.1"/>
    </source>
</evidence>
<comment type="similarity">
    <text evidence="2">Belongs to the LppX/LprAFG lipoprotein family.</text>
</comment>
<gene>
    <name evidence="5" type="ORF">GPZ80_25350</name>
</gene>
<evidence type="ECO:0000313" key="6">
    <source>
        <dbReference type="Proteomes" id="UP000734823"/>
    </source>
</evidence>
<dbReference type="Pfam" id="PF07161">
    <property type="entry name" value="LppX_LprAFG"/>
    <property type="match status" value="1"/>
</dbReference>
<keyword evidence="5" id="KW-0449">Lipoprotein</keyword>
<feature type="chain" id="PRO_5045911192" evidence="4">
    <location>
        <begin position="19"/>
        <end position="235"/>
    </location>
</feature>
<dbReference type="Gene3D" id="2.50.20.20">
    <property type="match status" value="1"/>
</dbReference>